<sequence>MSTASVAIKVVVFQAWLYYFVYSLSMIYEQPVNRCMGEFELTSAEPVIDPTNPEGTVLDRLTDLPPGSDSCRMACILYEDCWAAHHVENKVNVETCILYPHSGVQLSPNGVQMFVWRCKLEQLSCAYPNADRCPGFWTLTTSLQVIMQELKAMNASNSISAPENGKCTPTVHSGIEFQACLAACENNRQCTVFQYRPEAQDNSNRSIPSACTLLDENAVYPTYNE</sequence>
<keyword evidence="1" id="KW-1133">Transmembrane helix</keyword>
<evidence type="ECO:0000313" key="2">
    <source>
        <dbReference type="EMBL" id="TPP64911.1"/>
    </source>
</evidence>
<evidence type="ECO:0008006" key="4">
    <source>
        <dbReference type="Google" id="ProtNLM"/>
    </source>
</evidence>
<reference evidence="2 3" key="1">
    <citation type="submission" date="2019-04" db="EMBL/GenBank/DDBJ databases">
        <title>Annotation for the trematode Fasciola gigantica.</title>
        <authorList>
            <person name="Choi Y.-J."/>
        </authorList>
    </citation>
    <scope>NUCLEOTIDE SEQUENCE [LARGE SCALE GENOMIC DNA]</scope>
    <source>
        <strain evidence="2">Uganda_cow_1</strain>
    </source>
</reference>
<dbReference type="AlphaFoldDB" id="A0A504YY22"/>
<keyword evidence="3" id="KW-1185">Reference proteome</keyword>
<organism evidence="2 3">
    <name type="scientific">Fasciola gigantica</name>
    <name type="common">Giant liver fluke</name>
    <dbReference type="NCBI Taxonomy" id="46835"/>
    <lineage>
        <taxon>Eukaryota</taxon>
        <taxon>Metazoa</taxon>
        <taxon>Spiralia</taxon>
        <taxon>Lophotrochozoa</taxon>
        <taxon>Platyhelminthes</taxon>
        <taxon>Trematoda</taxon>
        <taxon>Digenea</taxon>
        <taxon>Plagiorchiida</taxon>
        <taxon>Echinostomata</taxon>
        <taxon>Echinostomatoidea</taxon>
        <taxon>Fasciolidae</taxon>
        <taxon>Fasciola</taxon>
    </lineage>
</organism>
<dbReference type="OrthoDB" id="10531725at2759"/>
<evidence type="ECO:0000256" key="1">
    <source>
        <dbReference type="SAM" id="Phobius"/>
    </source>
</evidence>
<dbReference type="Proteomes" id="UP000316759">
    <property type="component" value="Unassembled WGS sequence"/>
</dbReference>
<name>A0A504YY22_FASGI</name>
<protein>
    <recommendedName>
        <fullName evidence="4">Apple domain-containing protein</fullName>
    </recommendedName>
</protein>
<comment type="caution">
    <text evidence="2">The sequence shown here is derived from an EMBL/GenBank/DDBJ whole genome shotgun (WGS) entry which is preliminary data.</text>
</comment>
<accession>A0A504YY22</accession>
<feature type="transmembrane region" description="Helical" evidence="1">
    <location>
        <begin position="6"/>
        <end position="28"/>
    </location>
</feature>
<keyword evidence="1" id="KW-0812">Transmembrane</keyword>
<gene>
    <name evidence="2" type="ORF">FGIG_09220</name>
</gene>
<proteinExistence type="predicted"/>
<keyword evidence="1" id="KW-0472">Membrane</keyword>
<evidence type="ECO:0000313" key="3">
    <source>
        <dbReference type="Proteomes" id="UP000316759"/>
    </source>
</evidence>
<dbReference type="STRING" id="46835.A0A504YY22"/>
<dbReference type="EMBL" id="SUNJ01003893">
    <property type="protein sequence ID" value="TPP64911.1"/>
    <property type="molecule type" value="Genomic_DNA"/>
</dbReference>